<proteinExistence type="evidence at transcript level"/>
<accession>B4FKL0</accession>
<organism evidence="1">
    <name type="scientific">Zea mays</name>
    <name type="common">Maize</name>
    <dbReference type="NCBI Taxonomy" id="4577"/>
    <lineage>
        <taxon>Eukaryota</taxon>
        <taxon>Viridiplantae</taxon>
        <taxon>Streptophyta</taxon>
        <taxon>Embryophyta</taxon>
        <taxon>Tracheophyta</taxon>
        <taxon>Spermatophyta</taxon>
        <taxon>Magnoliopsida</taxon>
        <taxon>Liliopsida</taxon>
        <taxon>Poales</taxon>
        <taxon>Poaceae</taxon>
        <taxon>PACMAD clade</taxon>
        <taxon>Panicoideae</taxon>
        <taxon>Andropogonodae</taxon>
        <taxon>Andropogoneae</taxon>
        <taxon>Tripsacinae</taxon>
        <taxon>Zea</taxon>
    </lineage>
</organism>
<evidence type="ECO:0000313" key="1">
    <source>
        <dbReference type="EMBL" id="ACF82653.1"/>
    </source>
</evidence>
<sequence>MIENQSYHLVVVVIEIAMREHTVMRKEASMGKMIGTEGIGNMMTTTVTVDPVTEALVETMIVIIASATTEAEVGRKRRATDEGISLMVSGTIETMATIAAGEMKTATGKGAQIVNIEEKTEGTM</sequence>
<dbReference type="AlphaFoldDB" id="B4FKL0"/>
<dbReference type="EMBL" id="BT037648">
    <property type="protein sequence ID" value="ACF82653.1"/>
    <property type="molecule type" value="mRNA"/>
</dbReference>
<protein>
    <submittedName>
        <fullName evidence="1">Uncharacterized protein</fullName>
    </submittedName>
</protein>
<name>B4FKL0_MAIZE</name>
<reference evidence="1" key="1">
    <citation type="journal article" date="2009" name="PLoS Genet.">
        <title>Sequencing, mapping, and analysis of 27,455 maize full-length cDNAs.</title>
        <authorList>
            <person name="Soderlund C."/>
            <person name="Descour A."/>
            <person name="Kudrna D."/>
            <person name="Bomhoff M."/>
            <person name="Boyd L."/>
            <person name="Currie J."/>
            <person name="Angelova A."/>
            <person name="Collura K."/>
            <person name="Wissotski M."/>
            <person name="Ashley E."/>
            <person name="Morrow D."/>
            <person name="Fernandes J."/>
            <person name="Walbot V."/>
            <person name="Yu Y."/>
        </authorList>
    </citation>
    <scope>NUCLEOTIDE SEQUENCE</scope>
    <source>
        <strain evidence="1">B73</strain>
    </source>
</reference>